<proteinExistence type="inferred from homology"/>
<dbReference type="Pfam" id="PF00962">
    <property type="entry name" value="A_deaminase"/>
    <property type="match status" value="1"/>
</dbReference>
<reference evidence="7 8" key="2">
    <citation type="submission" date="2019-09" db="EMBL/GenBank/DDBJ databases">
        <authorList>
            <person name="Jin C."/>
        </authorList>
    </citation>
    <scope>NUCLEOTIDE SEQUENCE [LARGE SCALE GENOMIC DNA]</scope>
    <source>
        <strain evidence="7 8">AN110305</strain>
    </source>
</reference>
<evidence type="ECO:0000256" key="3">
    <source>
        <dbReference type="ARBA" id="ARBA00022723"/>
    </source>
</evidence>
<comment type="caution">
    <text evidence="7">The sequence shown here is derived from an EMBL/GenBank/DDBJ whole genome shotgun (WGS) entry which is preliminary data.</text>
</comment>
<name>A0A5B2WTH0_9PSEU</name>
<dbReference type="EC" id="3.5.4.4" evidence="7"/>
<comment type="similarity">
    <text evidence="2">Belongs to the metallo-dependent hydrolases superfamily. Adenosine and AMP deaminases family.</text>
</comment>
<protein>
    <submittedName>
        <fullName evidence="7">Adenosine deaminase</fullName>
        <ecNumber evidence="7">3.5.4.4</ecNumber>
    </submittedName>
</protein>
<dbReference type="GO" id="GO:0016814">
    <property type="term" value="F:hydrolase activity, acting on carbon-nitrogen (but not peptide) bonds, in cyclic amidines"/>
    <property type="evidence" value="ECO:0007669"/>
    <property type="project" value="UniProtKB-ARBA"/>
</dbReference>
<dbReference type="Gene3D" id="3.20.20.140">
    <property type="entry name" value="Metal-dependent hydrolases"/>
    <property type="match status" value="1"/>
</dbReference>
<dbReference type="GO" id="GO:0019239">
    <property type="term" value="F:deaminase activity"/>
    <property type="evidence" value="ECO:0007669"/>
    <property type="project" value="InterPro"/>
</dbReference>
<evidence type="ECO:0000256" key="2">
    <source>
        <dbReference type="ARBA" id="ARBA00006676"/>
    </source>
</evidence>
<organism evidence="7 8">
    <name type="scientific">Solihabitans fulvus</name>
    <dbReference type="NCBI Taxonomy" id="1892852"/>
    <lineage>
        <taxon>Bacteria</taxon>
        <taxon>Bacillati</taxon>
        <taxon>Actinomycetota</taxon>
        <taxon>Actinomycetes</taxon>
        <taxon>Pseudonocardiales</taxon>
        <taxon>Pseudonocardiaceae</taxon>
        <taxon>Solihabitans</taxon>
    </lineage>
</organism>
<dbReference type="GO" id="GO:0046872">
    <property type="term" value="F:metal ion binding"/>
    <property type="evidence" value="ECO:0007669"/>
    <property type="project" value="UniProtKB-KW"/>
</dbReference>
<accession>A0A5B2WTH0</accession>
<feature type="domain" description="Adenosine deaminase" evidence="6">
    <location>
        <begin position="8"/>
        <end position="324"/>
    </location>
</feature>
<dbReference type="Proteomes" id="UP000323454">
    <property type="component" value="Unassembled WGS sequence"/>
</dbReference>
<dbReference type="PANTHER" id="PTHR43114:SF6">
    <property type="entry name" value="ADENINE DEAMINASE"/>
    <property type="match status" value="1"/>
</dbReference>
<evidence type="ECO:0000313" key="7">
    <source>
        <dbReference type="EMBL" id="KAA2253836.1"/>
    </source>
</evidence>
<dbReference type="InterPro" id="IPR032466">
    <property type="entry name" value="Metal_Hydrolase"/>
</dbReference>
<evidence type="ECO:0000256" key="4">
    <source>
        <dbReference type="ARBA" id="ARBA00022801"/>
    </source>
</evidence>
<keyword evidence="5" id="KW-0862">Zinc</keyword>
<evidence type="ECO:0000256" key="5">
    <source>
        <dbReference type="ARBA" id="ARBA00022833"/>
    </source>
</evidence>
<comment type="cofactor">
    <cofactor evidence="1">
        <name>Zn(2+)</name>
        <dbReference type="ChEBI" id="CHEBI:29105"/>
    </cofactor>
</comment>
<gene>
    <name evidence="7" type="primary">add</name>
    <name evidence="7" type="ORF">F0L68_31630</name>
</gene>
<evidence type="ECO:0000256" key="1">
    <source>
        <dbReference type="ARBA" id="ARBA00001947"/>
    </source>
</evidence>
<keyword evidence="8" id="KW-1185">Reference proteome</keyword>
<dbReference type="OrthoDB" id="105475at2"/>
<sequence length="328" mass="35351">MRDLTLLPKAHLHVHLESTVRWSTLREIGAANGVAVPERDGPPAFAGFAEFADHNALVRDCLRRPADFTRVAREFCADEAAQGTRYVEVTFTAAAHGERLGDQDMPLEAVLDGLAQGQADHDIECRVLLDHSRRRSVDRAWQTLRLATRHAEAGVVGIGLAGEERHPLAPFAQVLDVARDAGLRLVHHAGESCGAPSVREAIDLGHPHRLGHGIRVLEDPELAAEVRDRAISLEVCPSSNLALGFVDSIAAHPLPRLRDAGLTVTLNTDIPAIVGTTLTREYALVRDAFGWGDPVLAEIASAGVDASFAPPATKARLRAGIDRWLADS</sequence>
<dbReference type="AlphaFoldDB" id="A0A5B2WTH0"/>
<dbReference type="InterPro" id="IPR006330">
    <property type="entry name" value="Ado/ade_deaminase"/>
</dbReference>
<dbReference type="SUPFAM" id="SSF51556">
    <property type="entry name" value="Metallo-dependent hydrolases"/>
    <property type="match status" value="1"/>
</dbReference>
<dbReference type="EMBL" id="VUOB01000064">
    <property type="protein sequence ID" value="KAA2253836.1"/>
    <property type="molecule type" value="Genomic_DNA"/>
</dbReference>
<keyword evidence="3" id="KW-0479">Metal-binding</keyword>
<reference evidence="7 8" key="1">
    <citation type="submission" date="2019-09" db="EMBL/GenBank/DDBJ databases">
        <title>Goodfellowia gen. nov., a new genus of the Pseudonocardineae related to Actinoalloteichus, containing Goodfellowia coeruleoviolacea gen. nov., comb. nov. gen. nov., comb. nov.</title>
        <authorList>
            <person name="Labeda D."/>
        </authorList>
    </citation>
    <scope>NUCLEOTIDE SEQUENCE [LARGE SCALE GENOMIC DNA]</scope>
    <source>
        <strain evidence="7 8">AN110305</strain>
    </source>
</reference>
<evidence type="ECO:0000259" key="6">
    <source>
        <dbReference type="Pfam" id="PF00962"/>
    </source>
</evidence>
<dbReference type="PANTHER" id="PTHR43114">
    <property type="entry name" value="ADENINE DEAMINASE"/>
    <property type="match status" value="1"/>
</dbReference>
<dbReference type="NCBIfam" id="TIGR01430">
    <property type="entry name" value="aden_deam"/>
    <property type="match status" value="1"/>
</dbReference>
<dbReference type="RefSeq" id="WP_149853530.1">
    <property type="nucleotide sequence ID" value="NZ_VUOB01000064.1"/>
</dbReference>
<evidence type="ECO:0000313" key="8">
    <source>
        <dbReference type="Proteomes" id="UP000323454"/>
    </source>
</evidence>
<keyword evidence="4 7" id="KW-0378">Hydrolase</keyword>
<dbReference type="InterPro" id="IPR001365">
    <property type="entry name" value="A_deaminase_dom"/>
</dbReference>